<dbReference type="Pfam" id="PF05762">
    <property type="entry name" value="VWA_CoxE"/>
    <property type="match status" value="1"/>
</dbReference>
<dbReference type="InterPro" id="IPR002035">
    <property type="entry name" value="VWF_A"/>
</dbReference>
<dbReference type="EMBL" id="REGN01013930">
    <property type="protein sequence ID" value="RMZ93277.1"/>
    <property type="molecule type" value="Genomic_DNA"/>
</dbReference>
<evidence type="ECO:0000313" key="3">
    <source>
        <dbReference type="Proteomes" id="UP000276133"/>
    </source>
</evidence>
<dbReference type="OrthoDB" id="10032326at2759"/>
<dbReference type="AlphaFoldDB" id="A0A3M7P3C6"/>
<dbReference type="InterPro" id="IPR036465">
    <property type="entry name" value="vWFA_dom_sf"/>
</dbReference>
<dbReference type="Proteomes" id="UP000276133">
    <property type="component" value="Unassembled WGS sequence"/>
</dbReference>
<comment type="caution">
    <text evidence="2">The sequence shown here is derived from an EMBL/GenBank/DDBJ whole genome shotgun (WGS) entry which is preliminary data.</text>
</comment>
<feature type="domain" description="VWFA" evidence="1">
    <location>
        <begin position="31"/>
        <end position="195"/>
    </location>
</feature>
<dbReference type="SUPFAM" id="SSF53300">
    <property type="entry name" value="vWA-like"/>
    <property type="match status" value="1"/>
</dbReference>
<dbReference type="PROSITE" id="PS50234">
    <property type="entry name" value="VWFA"/>
    <property type="match status" value="1"/>
</dbReference>
<sequence length="269" mass="30206">MATFFKTPFNISSESYFIEAKVSKVGSSSSNIICCVDVSGSMSGSPIRNVCQVLRDIYKRTQIDYSLFTYNTSADTTKTIKSIENYDLNAGGGTSFSSIFTAVQNHLVRNQKSTTFIFMTDGDDTDSQERLKKSIQMLKLTLSGLPKTMTVTFHVIGFGNVNNYFLEQVRTFGNKDGLFRYSTESAELQNNFNDMFEYAMSAREFTLVLNGKSYTSNSNEETVAFLIDDNQIDESITNEIILKSPEGETKMVLDKLENPRPIHIVRALN</sequence>
<dbReference type="InterPro" id="IPR008912">
    <property type="entry name" value="Uncharacterised_CoxE"/>
</dbReference>
<reference evidence="2 3" key="1">
    <citation type="journal article" date="2018" name="Sci. Rep.">
        <title>Genomic signatures of local adaptation to the degree of environmental predictability in rotifers.</title>
        <authorList>
            <person name="Franch-Gras L."/>
            <person name="Hahn C."/>
            <person name="Garcia-Roger E.M."/>
            <person name="Carmona M.J."/>
            <person name="Serra M."/>
            <person name="Gomez A."/>
        </authorList>
    </citation>
    <scope>NUCLEOTIDE SEQUENCE [LARGE SCALE GENOMIC DNA]</scope>
    <source>
        <strain evidence="2">HYR1</strain>
    </source>
</reference>
<dbReference type="Gene3D" id="3.40.50.410">
    <property type="entry name" value="von Willebrand factor, type A domain"/>
    <property type="match status" value="1"/>
</dbReference>
<gene>
    <name evidence="2" type="ORF">BpHYR1_027940</name>
</gene>
<keyword evidence="3" id="KW-1185">Reference proteome</keyword>
<organism evidence="2 3">
    <name type="scientific">Brachionus plicatilis</name>
    <name type="common">Marine rotifer</name>
    <name type="synonym">Brachionus muelleri</name>
    <dbReference type="NCBI Taxonomy" id="10195"/>
    <lineage>
        <taxon>Eukaryota</taxon>
        <taxon>Metazoa</taxon>
        <taxon>Spiralia</taxon>
        <taxon>Gnathifera</taxon>
        <taxon>Rotifera</taxon>
        <taxon>Eurotatoria</taxon>
        <taxon>Monogononta</taxon>
        <taxon>Pseudotrocha</taxon>
        <taxon>Ploima</taxon>
        <taxon>Brachionidae</taxon>
        <taxon>Brachionus</taxon>
    </lineage>
</organism>
<evidence type="ECO:0000259" key="1">
    <source>
        <dbReference type="PROSITE" id="PS50234"/>
    </source>
</evidence>
<protein>
    <submittedName>
        <fullName evidence="2">Integrator complex subunit 9</fullName>
    </submittedName>
</protein>
<feature type="non-terminal residue" evidence="2">
    <location>
        <position position="269"/>
    </location>
</feature>
<dbReference type="CDD" id="cd00198">
    <property type="entry name" value="vWFA"/>
    <property type="match status" value="1"/>
</dbReference>
<name>A0A3M7P3C6_BRAPC</name>
<proteinExistence type="predicted"/>
<accession>A0A3M7P3C6</accession>
<evidence type="ECO:0000313" key="2">
    <source>
        <dbReference type="EMBL" id="RMZ93277.1"/>
    </source>
</evidence>